<dbReference type="KEGG" id="rva:Rvan_1254"/>
<dbReference type="RefSeq" id="WP_013418921.1">
    <property type="nucleotide sequence ID" value="NC_014664.1"/>
</dbReference>
<protein>
    <submittedName>
        <fullName evidence="1">Uncharacterized protein</fullName>
    </submittedName>
</protein>
<evidence type="ECO:0000313" key="1">
    <source>
        <dbReference type="EMBL" id="ADP70518.1"/>
    </source>
</evidence>
<dbReference type="HOGENOM" id="CLU_1685248_0_0_5"/>
<name>E3I568_RHOVT</name>
<dbReference type="Proteomes" id="UP000001399">
    <property type="component" value="Chromosome"/>
</dbReference>
<proteinExistence type="predicted"/>
<sequence>MSAILAFILRMFVRTFFAGVLAGILVTASTPEVRCCLGLEEHCKQCVAAAWVPAEWRAKPIVVANRCVKDLNIKVLYVDADGETRASAWNSIEARSESRLKAEDGREVVSYGGSYGYKAYLTSPPANMDYTNVNVFNELSAWRKAETRINVVSCGL</sequence>
<organism evidence="1 2">
    <name type="scientific">Rhodomicrobium vannielii (strain ATCC 17100 / DSM 162 / LMG 4299 / NCIMB 10020 / ATH 3.1.1)</name>
    <dbReference type="NCBI Taxonomy" id="648757"/>
    <lineage>
        <taxon>Bacteria</taxon>
        <taxon>Pseudomonadati</taxon>
        <taxon>Pseudomonadota</taxon>
        <taxon>Alphaproteobacteria</taxon>
        <taxon>Hyphomicrobiales</taxon>
        <taxon>Hyphomicrobiaceae</taxon>
        <taxon>Rhodomicrobium</taxon>
    </lineage>
</organism>
<keyword evidence="2" id="KW-1185">Reference proteome</keyword>
<evidence type="ECO:0000313" key="2">
    <source>
        <dbReference type="Proteomes" id="UP000001399"/>
    </source>
</evidence>
<dbReference type="AlphaFoldDB" id="E3I568"/>
<dbReference type="STRING" id="648757.Rvan_1254"/>
<dbReference type="EMBL" id="CP002292">
    <property type="protein sequence ID" value="ADP70518.1"/>
    <property type="molecule type" value="Genomic_DNA"/>
</dbReference>
<reference evidence="2" key="1">
    <citation type="journal article" date="2011" name="J. Bacteriol.">
        <title>Genome sequences of eight morphologically diverse alphaproteobacteria.</title>
        <authorList>
            <consortium name="US DOE Joint Genome Institute"/>
            <person name="Brown P.J."/>
            <person name="Kysela D.T."/>
            <person name="Buechlein A."/>
            <person name="Hemmerich C."/>
            <person name="Brun Y.V."/>
        </authorList>
    </citation>
    <scope>NUCLEOTIDE SEQUENCE [LARGE SCALE GENOMIC DNA]</scope>
    <source>
        <strain evidence="2">ATCC 17100 / ATH 3.1.1 / DSM 162 / LMG 4299</strain>
    </source>
</reference>
<gene>
    <name evidence="1" type="ordered locus">Rvan_1254</name>
</gene>
<accession>E3I568</accession>